<protein>
    <submittedName>
        <fullName evidence="2">Uncharacterized protein</fullName>
    </submittedName>
</protein>
<accession>A0A1G1TCA5</accession>
<evidence type="ECO:0000256" key="1">
    <source>
        <dbReference type="SAM" id="Phobius"/>
    </source>
</evidence>
<organism evidence="2 3">
    <name type="scientific">Hymenobacter glacialis</name>
    <dbReference type="NCBI Taxonomy" id="1908236"/>
    <lineage>
        <taxon>Bacteria</taxon>
        <taxon>Pseudomonadati</taxon>
        <taxon>Bacteroidota</taxon>
        <taxon>Cytophagia</taxon>
        <taxon>Cytophagales</taxon>
        <taxon>Hymenobacteraceae</taxon>
        <taxon>Hymenobacter</taxon>
    </lineage>
</organism>
<feature type="transmembrane region" description="Helical" evidence="1">
    <location>
        <begin position="67"/>
        <end position="85"/>
    </location>
</feature>
<keyword evidence="1" id="KW-0812">Transmembrane</keyword>
<gene>
    <name evidence="2" type="ORF">BEN48_08985</name>
</gene>
<feature type="transmembrane region" description="Helical" evidence="1">
    <location>
        <begin position="34"/>
        <end position="55"/>
    </location>
</feature>
<evidence type="ECO:0000313" key="3">
    <source>
        <dbReference type="Proteomes" id="UP000177791"/>
    </source>
</evidence>
<keyword evidence="1" id="KW-1133">Transmembrane helix</keyword>
<comment type="caution">
    <text evidence="2">The sequence shown here is derived from an EMBL/GenBank/DDBJ whole genome shotgun (WGS) entry which is preliminary data.</text>
</comment>
<keyword evidence="3" id="KW-1185">Reference proteome</keyword>
<feature type="transmembrane region" description="Helical" evidence="1">
    <location>
        <begin position="97"/>
        <end position="119"/>
    </location>
</feature>
<sequence length="136" mass="14888">MSLVLLIVFIPAFFAWLQSTLAVASEPHRLKPSVVFAGLSIALLAIIWPLIMWSFTGSIHVFGPPFVYLLFSVIAPFGLGNLLISSPNFASNRLTSAVAYATFFAVCMLFPLLCGYFFLAPEKMSVATLLGIKPYH</sequence>
<dbReference type="Proteomes" id="UP000177791">
    <property type="component" value="Unassembled WGS sequence"/>
</dbReference>
<dbReference type="EMBL" id="MDZC01000015">
    <property type="protein sequence ID" value="OGX88516.1"/>
    <property type="molecule type" value="Genomic_DNA"/>
</dbReference>
<proteinExistence type="predicted"/>
<reference evidence="2 3" key="1">
    <citation type="submission" date="2016-08" db="EMBL/GenBank/DDBJ databases">
        <title>Hymenobacter coccineus sp. nov., Hymenobacter lapidarius sp. nov. and Hymenobacter glacialis sp. nov., isolated from Antarctic soil.</title>
        <authorList>
            <person name="Sedlacek I."/>
            <person name="Kralova S."/>
            <person name="Kyrova K."/>
            <person name="Maslanova I."/>
            <person name="Stankova E."/>
            <person name="Vrbovska V."/>
            <person name="Nemec M."/>
            <person name="Bartak M."/>
            <person name="Svec P."/>
            <person name="Busse H.-J."/>
            <person name="Pantucek R."/>
        </authorList>
    </citation>
    <scope>NUCLEOTIDE SEQUENCE [LARGE SCALE GENOMIC DNA]</scope>
    <source>
        <strain evidence="2 3">CCM 8648</strain>
    </source>
</reference>
<dbReference type="STRING" id="1908236.BEN48_08985"/>
<evidence type="ECO:0000313" key="2">
    <source>
        <dbReference type="EMBL" id="OGX88516.1"/>
    </source>
</evidence>
<name>A0A1G1TCA5_9BACT</name>
<dbReference type="AlphaFoldDB" id="A0A1G1TCA5"/>
<keyword evidence="1" id="KW-0472">Membrane</keyword>